<protein>
    <recommendedName>
        <fullName evidence="4">DUF5666 domain-containing protein</fullName>
    </recommendedName>
</protein>
<proteinExistence type="predicted"/>
<feature type="chain" id="PRO_5004209716" description="DUF5666 domain-containing protein" evidence="1">
    <location>
        <begin position="32"/>
        <end position="103"/>
    </location>
</feature>
<evidence type="ECO:0000313" key="3">
    <source>
        <dbReference type="Proteomes" id="UP000001935"/>
    </source>
</evidence>
<name>Q2IJ32_ANADE</name>
<evidence type="ECO:0000256" key="1">
    <source>
        <dbReference type="SAM" id="SignalP"/>
    </source>
</evidence>
<dbReference type="AlphaFoldDB" id="Q2IJ32"/>
<evidence type="ECO:0000313" key="2">
    <source>
        <dbReference type="EMBL" id="ABC81664.1"/>
    </source>
</evidence>
<accession>Q2IJ32</accession>
<dbReference type="eggNOG" id="ENOG50331AJ">
    <property type="taxonomic scope" value="Bacteria"/>
</dbReference>
<organism evidence="2 3">
    <name type="scientific">Anaeromyxobacter dehalogenans (strain 2CP-C)</name>
    <dbReference type="NCBI Taxonomy" id="290397"/>
    <lineage>
        <taxon>Bacteria</taxon>
        <taxon>Pseudomonadati</taxon>
        <taxon>Myxococcota</taxon>
        <taxon>Myxococcia</taxon>
        <taxon>Myxococcales</taxon>
        <taxon>Cystobacterineae</taxon>
        <taxon>Anaeromyxobacteraceae</taxon>
        <taxon>Anaeromyxobacter</taxon>
    </lineage>
</organism>
<dbReference type="HOGENOM" id="CLU_181429_0_0_7"/>
<keyword evidence="1" id="KW-0732">Signal</keyword>
<evidence type="ECO:0008006" key="4">
    <source>
        <dbReference type="Google" id="ProtNLM"/>
    </source>
</evidence>
<gene>
    <name evidence="2" type="ordered locus">Adeh_1893</name>
</gene>
<reference evidence="2" key="1">
    <citation type="submission" date="2006-01" db="EMBL/GenBank/DDBJ databases">
        <title>Complete sequence of Anaeromyxobacter dehalogenans 2CP-C.</title>
        <authorList>
            <consortium name="US DOE Joint Genome Institute"/>
            <person name="Copeland A."/>
            <person name="Lucas S."/>
            <person name="Lapidus A."/>
            <person name="Barry K."/>
            <person name="Detter J.C."/>
            <person name="Glavina T."/>
            <person name="Hammon N."/>
            <person name="Israni S."/>
            <person name="Pitluck S."/>
            <person name="Brettin T."/>
            <person name="Bruce D."/>
            <person name="Han C."/>
            <person name="Tapia R."/>
            <person name="Gilna P."/>
            <person name="Kiss H."/>
            <person name="Schmutz J."/>
            <person name="Larimer F."/>
            <person name="Land M."/>
            <person name="Kyrpides N."/>
            <person name="Anderson I."/>
            <person name="Sanford R.A."/>
            <person name="Ritalahti K.M."/>
            <person name="Thomas H.S."/>
            <person name="Kirby J.R."/>
            <person name="Zhulin I.B."/>
            <person name="Loeffler F.E."/>
            <person name="Richardson P."/>
        </authorList>
    </citation>
    <scope>NUCLEOTIDE SEQUENCE</scope>
    <source>
        <strain evidence="2">2CP-C</strain>
    </source>
</reference>
<dbReference type="Proteomes" id="UP000001935">
    <property type="component" value="Chromosome"/>
</dbReference>
<dbReference type="KEGG" id="ade:Adeh_1893"/>
<sequence length="103" mass="10736">MTPAAPLNQETDMKRLALAALLAGLAAPALGATKTYQVTGPVVEVGDESITVQKGKEKWEIARAADTKLAGEVKKGDKVTVEYRMTATSIEVKPAGKAAAKAK</sequence>
<dbReference type="EMBL" id="CP000251">
    <property type="protein sequence ID" value="ABC81664.1"/>
    <property type="molecule type" value="Genomic_DNA"/>
</dbReference>
<feature type="signal peptide" evidence="1">
    <location>
        <begin position="1"/>
        <end position="31"/>
    </location>
</feature>